<evidence type="ECO:0000313" key="7">
    <source>
        <dbReference type="EMBL" id="KAF6202739.1"/>
    </source>
</evidence>
<dbReference type="Pfam" id="PF08395">
    <property type="entry name" value="7tm_7"/>
    <property type="match status" value="1"/>
</dbReference>
<proteinExistence type="predicted"/>
<keyword evidence="2" id="KW-1003">Cell membrane</keyword>
<dbReference type="Proteomes" id="UP000466442">
    <property type="component" value="Unassembled WGS sequence"/>
</dbReference>
<keyword evidence="3 6" id="KW-0812">Transmembrane</keyword>
<accession>A0A8S9X2P1</accession>
<evidence type="ECO:0000256" key="5">
    <source>
        <dbReference type="ARBA" id="ARBA00023136"/>
    </source>
</evidence>
<dbReference type="AlphaFoldDB" id="A0A8S9X2P1"/>
<comment type="caution">
    <text evidence="7">The sequence shown here is derived from an EMBL/GenBank/DDBJ whole genome shotgun (WGS) entry which is preliminary data.</text>
</comment>
<comment type="subcellular location">
    <subcellularLocation>
        <location evidence="1">Cell membrane</location>
        <topology evidence="1">Multi-pass membrane protein</topology>
    </subcellularLocation>
</comment>
<evidence type="ECO:0000313" key="8">
    <source>
        <dbReference type="Proteomes" id="UP000466442"/>
    </source>
</evidence>
<reference evidence="7" key="1">
    <citation type="journal article" date="2021" name="Mol. Ecol. Resour.">
        <title>Apolygus lucorum genome provides insights into omnivorousness and mesophyll feeding.</title>
        <authorList>
            <person name="Liu Y."/>
            <person name="Liu H."/>
            <person name="Wang H."/>
            <person name="Huang T."/>
            <person name="Liu B."/>
            <person name="Yang B."/>
            <person name="Yin L."/>
            <person name="Li B."/>
            <person name="Zhang Y."/>
            <person name="Zhang S."/>
            <person name="Jiang F."/>
            <person name="Zhang X."/>
            <person name="Ren Y."/>
            <person name="Wang B."/>
            <person name="Wang S."/>
            <person name="Lu Y."/>
            <person name="Wu K."/>
            <person name="Fan W."/>
            <person name="Wang G."/>
        </authorList>
    </citation>
    <scope>NUCLEOTIDE SEQUENCE</scope>
    <source>
        <strain evidence="7">12Hb</strain>
    </source>
</reference>
<dbReference type="InterPro" id="IPR013604">
    <property type="entry name" value="7TM_chemorcpt"/>
</dbReference>
<gene>
    <name evidence="7" type="ORF">GE061_003141</name>
</gene>
<feature type="transmembrane region" description="Helical" evidence="6">
    <location>
        <begin position="54"/>
        <end position="80"/>
    </location>
</feature>
<evidence type="ECO:0000256" key="6">
    <source>
        <dbReference type="SAM" id="Phobius"/>
    </source>
</evidence>
<evidence type="ECO:0000256" key="1">
    <source>
        <dbReference type="ARBA" id="ARBA00004651"/>
    </source>
</evidence>
<evidence type="ECO:0008006" key="9">
    <source>
        <dbReference type="Google" id="ProtNLM"/>
    </source>
</evidence>
<sequence length="86" mass="9830">MLQGSQSVTFCSSFREKSFYDELFRTVMTSDDGLCSNAELVLYLKTKPRTKFSIYGYFCLEFRLCTSIIAAVTMYSVILIQTHVGK</sequence>
<keyword evidence="5 6" id="KW-0472">Membrane</keyword>
<keyword evidence="4 6" id="KW-1133">Transmembrane helix</keyword>
<dbReference type="GO" id="GO:0005886">
    <property type="term" value="C:plasma membrane"/>
    <property type="evidence" value="ECO:0007669"/>
    <property type="project" value="UniProtKB-SubCell"/>
</dbReference>
<keyword evidence="8" id="KW-1185">Reference proteome</keyword>
<organism evidence="7 8">
    <name type="scientific">Apolygus lucorum</name>
    <name type="common">Small green plant bug</name>
    <name type="synonym">Lygocoris lucorum</name>
    <dbReference type="NCBI Taxonomy" id="248454"/>
    <lineage>
        <taxon>Eukaryota</taxon>
        <taxon>Metazoa</taxon>
        <taxon>Ecdysozoa</taxon>
        <taxon>Arthropoda</taxon>
        <taxon>Hexapoda</taxon>
        <taxon>Insecta</taxon>
        <taxon>Pterygota</taxon>
        <taxon>Neoptera</taxon>
        <taxon>Paraneoptera</taxon>
        <taxon>Hemiptera</taxon>
        <taxon>Heteroptera</taxon>
        <taxon>Panheteroptera</taxon>
        <taxon>Cimicomorpha</taxon>
        <taxon>Miridae</taxon>
        <taxon>Mirini</taxon>
        <taxon>Apolygus</taxon>
    </lineage>
</organism>
<name>A0A8S9X2P1_APOLU</name>
<evidence type="ECO:0000256" key="4">
    <source>
        <dbReference type="ARBA" id="ARBA00022989"/>
    </source>
</evidence>
<evidence type="ECO:0000256" key="2">
    <source>
        <dbReference type="ARBA" id="ARBA00022475"/>
    </source>
</evidence>
<evidence type="ECO:0000256" key="3">
    <source>
        <dbReference type="ARBA" id="ARBA00022692"/>
    </source>
</evidence>
<protein>
    <recommendedName>
        <fullName evidence="9">Gustatory receptor</fullName>
    </recommendedName>
</protein>
<dbReference type="GO" id="GO:0050909">
    <property type="term" value="P:sensory perception of taste"/>
    <property type="evidence" value="ECO:0007669"/>
    <property type="project" value="InterPro"/>
</dbReference>
<dbReference type="EMBL" id="WIXP02000011">
    <property type="protein sequence ID" value="KAF6202739.1"/>
    <property type="molecule type" value="Genomic_DNA"/>
</dbReference>